<dbReference type="Gene3D" id="2.170.130.10">
    <property type="entry name" value="TonB-dependent receptor, plug domain"/>
    <property type="match status" value="1"/>
</dbReference>
<keyword evidence="15" id="KW-0675">Receptor</keyword>
<evidence type="ECO:0000256" key="3">
    <source>
        <dbReference type="ARBA" id="ARBA00022448"/>
    </source>
</evidence>
<evidence type="ECO:0000259" key="14">
    <source>
        <dbReference type="Pfam" id="PF07715"/>
    </source>
</evidence>
<gene>
    <name evidence="15" type="ORF">NKI27_04765</name>
</gene>
<evidence type="ECO:0000259" key="13">
    <source>
        <dbReference type="Pfam" id="PF00593"/>
    </source>
</evidence>
<dbReference type="SUPFAM" id="SSF56935">
    <property type="entry name" value="Porins"/>
    <property type="match status" value="1"/>
</dbReference>
<dbReference type="Pfam" id="PF07715">
    <property type="entry name" value="Plug"/>
    <property type="match status" value="1"/>
</dbReference>
<evidence type="ECO:0000256" key="8">
    <source>
        <dbReference type="ARBA" id="ARBA00023237"/>
    </source>
</evidence>
<comment type="subcellular location">
    <subcellularLocation>
        <location evidence="1 9">Cell outer membrane</location>
        <topology evidence="1 9">Multi-pass membrane protein</topology>
    </subcellularLocation>
</comment>
<evidence type="ECO:0000256" key="4">
    <source>
        <dbReference type="ARBA" id="ARBA00022452"/>
    </source>
</evidence>
<dbReference type="PANTHER" id="PTHR30069:SF41">
    <property type="entry name" value="HEME_HEMOPEXIN UTILIZATION PROTEIN C"/>
    <property type="match status" value="1"/>
</dbReference>
<evidence type="ECO:0000256" key="12">
    <source>
        <dbReference type="SAM" id="SignalP"/>
    </source>
</evidence>
<reference evidence="15" key="1">
    <citation type="submission" date="2022-06" db="EMBL/GenBank/DDBJ databases">
        <title>Alkalimarinus sp. nov., isolated from gut of a Alitta virens.</title>
        <authorList>
            <person name="Yang A.I."/>
            <person name="Shin N.-R."/>
        </authorList>
    </citation>
    <scope>NUCLEOTIDE SEQUENCE</scope>
    <source>
        <strain evidence="15">A2M4</strain>
    </source>
</reference>
<dbReference type="InterPro" id="IPR039426">
    <property type="entry name" value="TonB-dep_rcpt-like"/>
</dbReference>
<dbReference type="PROSITE" id="PS52016">
    <property type="entry name" value="TONB_DEPENDENT_REC_3"/>
    <property type="match status" value="1"/>
</dbReference>
<keyword evidence="3 9" id="KW-0813">Transport</keyword>
<feature type="domain" description="TonB-dependent receptor-like beta-barrel" evidence="13">
    <location>
        <begin position="272"/>
        <end position="641"/>
    </location>
</feature>
<feature type="signal peptide" evidence="12">
    <location>
        <begin position="1"/>
        <end position="30"/>
    </location>
</feature>
<keyword evidence="7 9" id="KW-0472">Membrane</keyword>
<evidence type="ECO:0000256" key="6">
    <source>
        <dbReference type="ARBA" id="ARBA00023077"/>
    </source>
</evidence>
<dbReference type="InterPro" id="IPR012910">
    <property type="entry name" value="Plug_dom"/>
</dbReference>
<feature type="chain" id="PRO_5047430190" evidence="12">
    <location>
        <begin position="31"/>
        <end position="682"/>
    </location>
</feature>
<evidence type="ECO:0000256" key="2">
    <source>
        <dbReference type="ARBA" id="ARBA00009810"/>
    </source>
</evidence>
<dbReference type="InterPro" id="IPR037066">
    <property type="entry name" value="Plug_dom_sf"/>
</dbReference>
<name>A0ABY6N4X9_9ALTE</name>
<dbReference type="Proteomes" id="UP001163739">
    <property type="component" value="Chromosome"/>
</dbReference>
<dbReference type="Pfam" id="PF00593">
    <property type="entry name" value="TonB_dep_Rec_b-barrel"/>
    <property type="match status" value="1"/>
</dbReference>
<dbReference type="Gene3D" id="2.40.170.20">
    <property type="entry name" value="TonB-dependent receptor, beta-barrel domain"/>
    <property type="match status" value="1"/>
</dbReference>
<protein>
    <submittedName>
        <fullName evidence="15">TonB-dependent receptor</fullName>
    </submittedName>
</protein>
<sequence>MPQLSHFTHKHRLSLLAVSIAGAISTQAMAQEADTTQAIAHETTEDVRNTDMIVIKGQATGGIDNLITSEDLEKTTASSLGEIFQLDPQVNAGGAVGLGQKLYLRNIGENELNISVDGAEQAGAAFHHAGRIAIDPELLKQVEIEAGAGSAAAGFGALGGSIRFVTKDPGDLLNAGEQAGGLVKGTYYSNGEGYRVSTTVFARDESDTVSVLASVIGSDSDYLEDGNGDDILGTNSENLNGYVKLVANLTEEQKLSVSYERLKEEGDLPFRPEWIVTPGTSYETPTEVTRDTAILNYEFDSVSNDFVDVMFNVYNTNNEQQRTSTGRFSNIDVETVESYGLTLQNTSLVASHELIYGINYRDDESSYAGLLDGTYNGKETGEVRGIYLQDVITLTNELTLSAGARYDEYEVDEEAAAKNLEDSAVSPNISANYDITSDFSISAGYAQAFRGPTVRDGSLVYGANGNVRDPDLKGETSKNYELGFDYGYQNFGLSGGVYSLTIEDAVLTKGYTNADDDIETTGFYIKADYAWNNLTAALSFISADTEIDSQDAFRYITGSTATSMGNKVVTDISYDINNDLLVGWVAEFVQGIDISVNDAWNDPSYPISDFSKAGYGVHDIYARWLPTSSEDITLTLTVKNIFDKQYLDHASSEDLSGSPGYESIAGQPEPGRDIRLTAAWRI</sequence>
<dbReference type="InterPro" id="IPR000531">
    <property type="entry name" value="Beta-barrel_TonB"/>
</dbReference>
<evidence type="ECO:0000256" key="1">
    <source>
        <dbReference type="ARBA" id="ARBA00004571"/>
    </source>
</evidence>
<dbReference type="InterPro" id="IPR036942">
    <property type="entry name" value="Beta-barrel_TonB_sf"/>
</dbReference>
<evidence type="ECO:0000313" key="16">
    <source>
        <dbReference type="Proteomes" id="UP001163739"/>
    </source>
</evidence>
<evidence type="ECO:0000256" key="9">
    <source>
        <dbReference type="PROSITE-ProRule" id="PRU01360"/>
    </source>
</evidence>
<evidence type="ECO:0000256" key="10">
    <source>
        <dbReference type="RuleBase" id="RU003357"/>
    </source>
</evidence>
<dbReference type="EMBL" id="CP100390">
    <property type="protein sequence ID" value="UZE97065.1"/>
    <property type="molecule type" value="Genomic_DNA"/>
</dbReference>
<feature type="region of interest" description="Disordered" evidence="11">
    <location>
        <begin position="651"/>
        <end position="670"/>
    </location>
</feature>
<proteinExistence type="inferred from homology"/>
<keyword evidence="12" id="KW-0732">Signal</keyword>
<keyword evidence="8 9" id="KW-0998">Cell outer membrane</keyword>
<evidence type="ECO:0000256" key="11">
    <source>
        <dbReference type="SAM" id="MobiDB-lite"/>
    </source>
</evidence>
<dbReference type="RefSeq" id="WP_265048546.1">
    <property type="nucleotide sequence ID" value="NZ_CP100390.1"/>
</dbReference>
<evidence type="ECO:0000256" key="7">
    <source>
        <dbReference type="ARBA" id="ARBA00023136"/>
    </source>
</evidence>
<evidence type="ECO:0000256" key="5">
    <source>
        <dbReference type="ARBA" id="ARBA00022692"/>
    </source>
</evidence>
<dbReference type="PANTHER" id="PTHR30069">
    <property type="entry name" value="TONB-DEPENDENT OUTER MEMBRANE RECEPTOR"/>
    <property type="match status" value="1"/>
</dbReference>
<organism evidence="15 16">
    <name type="scientific">Alkalimarinus alittae</name>
    <dbReference type="NCBI Taxonomy" id="2961619"/>
    <lineage>
        <taxon>Bacteria</taxon>
        <taxon>Pseudomonadati</taxon>
        <taxon>Pseudomonadota</taxon>
        <taxon>Gammaproteobacteria</taxon>
        <taxon>Alteromonadales</taxon>
        <taxon>Alteromonadaceae</taxon>
        <taxon>Alkalimarinus</taxon>
    </lineage>
</organism>
<accession>A0ABY6N4X9</accession>
<keyword evidence="4 9" id="KW-1134">Transmembrane beta strand</keyword>
<evidence type="ECO:0000313" key="15">
    <source>
        <dbReference type="EMBL" id="UZE97065.1"/>
    </source>
</evidence>
<keyword evidence="16" id="KW-1185">Reference proteome</keyword>
<keyword evidence="5 9" id="KW-0812">Transmembrane</keyword>
<feature type="domain" description="TonB-dependent receptor plug" evidence="14">
    <location>
        <begin position="65"/>
        <end position="160"/>
    </location>
</feature>
<comment type="similarity">
    <text evidence="2 9 10">Belongs to the TonB-dependent receptor family.</text>
</comment>
<keyword evidence="6 10" id="KW-0798">TonB box</keyword>